<accession>A0A8J6BE51</accession>
<protein>
    <submittedName>
        <fullName evidence="1">Uncharacterized protein</fullName>
    </submittedName>
</protein>
<gene>
    <name evidence="1" type="ORF">GDO78_015443</name>
</gene>
<keyword evidence="2" id="KW-1185">Reference proteome</keyword>
<name>A0A8J6BE51_ELECQ</name>
<comment type="caution">
    <text evidence="1">The sequence shown here is derived from an EMBL/GenBank/DDBJ whole genome shotgun (WGS) entry which is preliminary data.</text>
</comment>
<sequence length="89" mass="9903">MIEGMYTHIYTDCRAGPVYWGWVCIYGGLCTAGDGGVYIYIDCRLGPVYWGGVYVYIYINYRGGPWSRLSVLPAVPPLLPQGAPLLFLC</sequence>
<reference evidence="1" key="1">
    <citation type="thesis" date="2020" institute="ProQuest LLC" country="789 East Eisenhower Parkway, Ann Arbor, MI, USA">
        <title>Comparative Genomics and Chromosome Evolution.</title>
        <authorList>
            <person name="Mudd A.B."/>
        </authorList>
    </citation>
    <scope>NUCLEOTIDE SEQUENCE</scope>
    <source>
        <strain evidence="1">HN-11 Male</strain>
        <tissue evidence="1">Kidney and liver</tissue>
    </source>
</reference>
<evidence type="ECO:0000313" key="2">
    <source>
        <dbReference type="Proteomes" id="UP000770717"/>
    </source>
</evidence>
<organism evidence="1 2">
    <name type="scientific">Eleutherodactylus coqui</name>
    <name type="common">Puerto Rican coqui</name>
    <dbReference type="NCBI Taxonomy" id="57060"/>
    <lineage>
        <taxon>Eukaryota</taxon>
        <taxon>Metazoa</taxon>
        <taxon>Chordata</taxon>
        <taxon>Craniata</taxon>
        <taxon>Vertebrata</taxon>
        <taxon>Euteleostomi</taxon>
        <taxon>Amphibia</taxon>
        <taxon>Batrachia</taxon>
        <taxon>Anura</taxon>
        <taxon>Neobatrachia</taxon>
        <taxon>Hyloidea</taxon>
        <taxon>Eleutherodactylidae</taxon>
        <taxon>Eleutherodactylinae</taxon>
        <taxon>Eleutherodactylus</taxon>
        <taxon>Eleutherodactylus</taxon>
    </lineage>
</organism>
<evidence type="ECO:0000313" key="1">
    <source>
        <dbReference type="EMBL" id="KAG9461900.1"/>
    </source>
</evidence>
<dbReference type="AlphaFoldDB" id="A0A8J6BE51"/>
<dbReference type="Proteomes" id="UP000770717">
    <property type="component" value="Unassembled WGS sequence"/>
</dbReference>
<dbReference type="EMBL" id="WNTK01015480">
    <property type="protein sequence ID" value="KAG9461900.1"/>
    <property type="molecule type" value="Genomic_DNA"/>
</dbReference>
<proteinExistence type="predicted"/>